<evidence type="ECO:0000313" key="1">
    <source>
        <dbReference type="EMBL" id="RBA16518.1"/>
    </source>
</evidence>
<dbReference type="AlphaFoldDB" id="A0A365N7F9"/>
<dbReference type="EMBL" id="PKMI01000017">
    <property type="protein sequence ID" value="RBA16518.1"/>
    <property type="molecule type" value="Genomic_DNA"/>
</dbReference>
<dbReference type="InterPro" id="IPR011009">
    <property type="entry name" value="Kinase-like_dom_sf"/>
</dbReference>
<dbReference type="PANTHER" id="PTHR21310">
    <property type="entry name" value="AMINOGLYCOSIDE PHOSPHOTRANSFERASE-RELATED-RELATED"/>
    <property type="match status" value="1"/>
</dbReference>
<accession>A0A365N7F9</accession>
<comment type="caution">
    <text evidence="1">The sequence shown here is derived from an EMBL/GenBank/DDBJ whole genome shotgun (WGS) entry which is preliminary data.</text>
</comment>
<dbReference type="InterPro" id="IPR051678">
    <property type="entry name" value="AGP_Transferase"/>
</dbReference>
<protein>
    <submittedName>
        <fullName evidence="1">Phosphotransferase</fullName>
    </submittedName>
</protein>
<keyword evidence="1" id="KW-0808">Transferase</keyword>
<organism evidence="1 2">
    <name type="scientific">Gibberella intermedia</name>
    <name type="common">Bulb rot disease fungus</name>
    <name type="synonym">Fusarium proliferatum</name>
    <dbReference type="NCBI Taxonomy" id="948311"/>
    <lineage>
        <taxon>Eukaryota</taxon>
        <taxon>Fungi</taxon>
        <taxon>Dikarya</taxon>
        <taxon>Ascomycota</taxon>
        <taxon>Pezizomycotina</taxon>
        <taxon>Sordariomycetes</taxon>
        <taxon>Hypocreomycetidae</taxon>
        <taxon>Hypocreales</taxon>
        <taxon>Nectriaceae</taxon>
        <taxon>Fusarium</taxon>
        <taxon>Fusarium fujikuroi species complex</taxon>
    </lineage>
</organism>
<dbReference type="GO" id="GO:0016740">
    <property type="term" value="F:transferase activity"/>
    <property type="evidence" value="ECO:0007669"/>
    <property type="project" value="UniProtKB-KW"/>
</dbReference>
<reference evidence="1 2" key="1">
    <citation type="submission" date="2017-12" db="EMBL/GenBank/DDBJ databases">
        <title>Genome sequence of the mycotoxigenic crop pathogen Fusarium proliferatum, strain ITEM 2341 from Date Palm.</title>
        <authorList>
            <person name="Almiman B.F."/>
            <person name="Shittu T.A."/>
            <person name="Muthumeenakshi S."/>
            <person name="Baroncelli R."/>
            <person name="Sreenivasaprasada S."/>
        </authorList>
    </citation>
    <scope>NUCLEOTIDE SEQUENCE [LARGE SCALE GENOMIC DNA]</scope>
    <source>
        <strain evidence="1 2">ITEM 2341</strain>
    </source>
</reference>
<dbReference type="SUPFAM" id="SSF56112">
    <property type="entry name" value="Protein kinase-like (PK-like)"/>
    <property type="match status" value="1"/>
</dbReference>
<dbReference type="PANTHER" id="PTHR21310:SF37">
    <property type="entry name" value="AMINOGLYCOSIDE PHOSPHOTRANSFERASE DOMAIN-CONTAINING PROTEIN"/>
    <property type="match status" value="1"/>
</dbReference>
<proteinExistence type="predicted"/>
<sequence>MVFYGGQEELDSLVWDRNDEDSEVAQNQLRLKTFYRQVEEFFQHQFGKLATLISPLIFGGFDVLYRVQVEEMSPHIMVRLPCPSPVQFPGEKTMYGAATACLVAQETKLPVPRHLHFDQDSVLGPFIIMERRENSGSISARLARPNKDLFGFAEDAWSSQPSRILPETLSPCPLNSGPFRLWGDDFRAGNVLLDDSDEIAALIDWKYTYAGPAQFILDPPWWLLVETAEMWSPDLNDWKKTYESRLGIWLSPMEKAEASMGKSAYNTFPVPLSRYMREIWQTGRFFLSCAARRSWAFHSMYWNFLDERFFGDRDPGVVKGDLWTTRIDLLSDDERAAMEPFIQRKMAESKERRIVEWDETEAQKRFSELLFN</sequence>
<evidence type="ECO:0000313" key="2">
    <source>
        <dbReference type="Proteomes" id="UP000251714"/>
    </source>
</evidence>
<name>A0A365N7F9_GIBIN</name>
<dbReference type="Proteomes" id="UP000251714">
    <property type="component" value="Unassembled WGS sequence"/>
</dbReference>
<gene>
    <name evidence="1" type="ORF">FPRO05_01242</name>
</gene>